<dbReference type="VEuPathDB" id="FungiDB:RhiirFUN_008192"/>
<dbReference type="Proteomes" id="UP000684084">
    <property type="component" value="Unassembled WGS sequence"/>
</dbReference>
<name>A0A915ZD63_9GLOM</name>
<proteinExistence type="predicted"/>
<comment type="caution">
    <text evidence="1">The sequence shown here is derived from an EMBL/GenBank/DDBJ whole genome shotgun (WGS) entry which is preliminary data.</text>
</comment>
<accession>A0A915ZD63</accession>
<evidence type="ECO:0000313" key="2">
    <source>
        <dbReference type="Proteomes" id="UP000684084"/>
    </source>
</evidence>
<evidence type="ECO:0000313" key="1">
    <source>
        <dbReference type="EMBL" id="CAB5370679.1"/>
    </source>
</evidence>
<dbReference type="OrthoDB" id="2435224at2759"/>
<gene>
    <name evidence="1" type="ORF">CHRIB12_LOCUS12737</name>
</gene>
<sequence>MNMSNIIIHPYIFEALKSYFLRTSENNLVPTLSEFIRLNTDLVARSPPDSNKSAELQGAWAKRFTYVASVLNISKESILSSTLFLCFLGYRVVEDTSDWSCVLEERFKIQISSSRREKTYTMYSNENEHVGEQLLEDQRKRTREGETITSDTKKAKTFNVSFDEYTGPSENDRIEIPDDSEILNVEPLSGWEFDTLMPSWLKKAMDRHKTLTTAQTDPWKNTTRFAIKTKEVINQINEVC</sequence>
<reference evidence="1" key="1">
    <citation type="submission" date="2020-05" db="EMBL/GenBank/DDBJ databases">
        <authorList>
            <person name="Rincon C."/>
            <person name="Sanders R I."/>
            <person name="Robbins C."/>
            <person name="Chaturvedi A."/>
        </authorList>
    </citation>
    <scope>NUCLEOTIDE SEQUENCE</scope>
    <source>
        <strain evidence="1">CHB12</strain>
    </source>
</reference>
<dbReference type="EMBL" id="CAGKOT010000028">
    <property type="protein sequence ID" value="CAB5370679.1"/>
    <property type="molecule type" value="Genomic_DNA"/>
</dbReference>
<protein>
    <submittedName>
        <fullName evidence="1">Uncharacterized protein</fullName>
    </submittedName>
</protein>
<dbReference type="AlphaFoldDB" id="A0A915ZD63"/>
<organism evidence="1 2">
    <name type="scientific">Rhizophagus irregularis</name>
    <dbReference type="NCBI Taxonomy" id="588596"/>
    <lineage>
        <taxon>Eukaryota</taxon>
        <taxon>Fungi</taxon>
        <taxon>Fungi incertae sedis</taxon>
        <taxon>Mucoromycota</taxon>
        <taxon>Glomeromycotina</taxon>
        <taxon>Glomeromycetes</taxon>
        <taxon>Glomerales</taxon>
        <taxon>Glomeraceae</taxon>
        <taxon>Rhizophagus</taxon>
    </lineage>
</organism>